<dbReference type="EMBL" id="MEXM01000036">
    <property type="protein sequence ID" value="OGD00556.1"/>
    <property type="molecule type" value="Genomic_DNA"/>
</dbReference>
<evidence type="ECO:0000313" key="2">
    <source>
        <dbReference type="Proteomes" id="UP000176822"/>
    </source>
</evidence>
<comment type="caution">
    <text evidence="1">The sequence shown here is derived from an EMBL/GenBank/DDBJ whole genome shotgun (WGS) entry which is preliminary data.</text>
</comment>
<evidence type="ECO:0000313" key="1">
    <source>
        <dbReference type="EMBL" id="OGD00556.1"/>
    </source>
</evidence>
<sequence>MRVVYRYAASQANWNTKSIAGRMPATRTKFIYPLLHMQEPKITRFKWTMKAVFPLQNYIQVRQQPAMERFIWT</sequence>
<gene>
    <name evidence="1" type="ORF">A2972_01635</name>
</gene>
<organism evidence="1 2">
    <name type="scientific">Candidatus Amesbacteria bacterium RIFCSPLOWO2_01_FULL_47_33</name>
    <dbReference type="NCBI Taxonomy" id="1797258"/>
    <lineage>
        <taxon>Bacteria</taxon>
        <taxon>Candidatus Amesiibacteriota</taxon>
    </lineage>
</organism>
<proteinExistence type="predicted"/>
<reference evidence="1 2" key="1">
    <citation type="journal article" date="2016" name="Nat. Commun.">
        <title>Thousands of microbial genomes shed light on interconnected biogeochemical processes in an aquifer system.</title>
        <authorList>
            <person name="Anantharaman K."/>
            <person name="Brown C.T."/>
            <person name="Hug L.A."/>
            <person name="Sharon I."/>
            <person name="Castelle C.J."/>
            <person name="Probst A.J."/>
            <person name="Thomas B.C."/>
            <person name="Singh A."/>
            <person name="Wilkins M.J."/>
            <person name="Karaoz U."/>
            <person name="Brodie E.L."/>
            <person name="Williams K.H."/>
            <person name="Hubbard S.S."/>
            <person name="Banfield J.F."/>
        </authorList>
    </citation>
    <scope>NUCLEOTIDE SEQUENCE [LARGE SCALE GENOMIC DNA]</scope>
</reference>
<dbReference type="Proteomes" id="UP000176822">
    <property type="component" value="Unassembled WGS sequence"/>
</dbReference>
<name>A0A1F4Z3H2_9BACT</name>
<dbReference type="AlphaFoldDB" id="A0A1F4Z3H2"/>
<protein>
    <submittedName>
        <fullName evidence="1">Uncharacterized protein</fullName>
    </submittedName>
</protein>
<accession>A0A1F4Z3H2</accession>